<protein>
    <submittedName>
        <fullName evidence="2">Uncharacterized protein</fullName>
    </submittedName>
</protein>
<evidence type="ECO:0000256" key="1">
    <source>
        <dbReference type="SAM" id="MobiDB-lite"/>
    </source>
</evidence>
<sequence>MGGSKTSSNKSRWVYTPIKHTQTQSEHSLEAQKVLAEFLAEKDFKMNWQFLAEKSSRSTCRVTGQKGPDQGPAWQLGRVTGQKSPDQGRAATGQSLGQPLAESRPGNSSMRQQSLETKPNAIQAGIHA</sequence>
<dbReference type="EMBL" id="BMAO01017239">
    <property type="protein sequence ID" value="GFR14265.1"/>
    <property type="molecule type" value="Genomic_DNA"/>
</dbReference>
<proteinExistence type="predicted"/>
<feature type="compositionally biased region" description="Polar residues" evidence="1">
    <location>
        <begin position="105"/>
        <end position="117"/>
    </location>
</feature>
<gene>
    <name evidence="2" type="ORF">TNCT_423411</name>
</gene>
<reference evidence="2" key="1">
    <citation type="submission" date="2020-07" db="EMBL/GenBank/DDBJ databases">
        <title>Multicomponent nature underlies the extraordinary mechanical properties of spider dragline silk.</title>
        <authorList>
            <person name="Kono N."/>
            <person name="Nakamura H."/>
            <person name="Mori M."/>
            <person name="Yoshida Y."/>
            <person name="Ohtoshi R."/>
            <person name="Malay A.D."/>
            <person name="Moran D.A.P."/>
            <person name="Tomita M."/>
            <person name="Numata K."/>
            <person name="Arakawa K."/>
        </authorList>
    </citation>
    <scope>NUCLEOTIDE SEQUENCE</scope>
</reference>
<evidence type="ECO:0000313" key="2">
    <source>
        <dbReference type="EMBL" id="GFR14265.1"/>
    </source>
</evidence>
<accession>A0A8X6IZS5</accession>
<feature type="region of interest" description="Disordered" evidence="1">
    <location>
        <begin position="1"/>
        <end position="28"/>
    </location>
</feature>
<dbReference type="AlphaFoldDB" id="A0A8X6IZS5"/>
<comment type="caution">
    <text evidence="2">The sequence shown here is derived from an EMBL/GenBank/DDBJ whole genome shotgun (WGS) entry which is preliminary data.</text>
</comment>
<keyword evidence="3" id="KW-1185">Reference proteome</keyword>
<feature type="region of interest" description="Disordered" evidence="1">
    <location>
        <begin position="55"/>
        <end position="128"/>
    </location>
</feature>
<evidence type="ECO:0000313" key="3">
    <source>
        <dbReference type="Proteomes" id="UP000887116"/>
    </source>
</evidence>
<dbReference type="Proteomes" id="UP000887116">
    <property type="component" value="Unassembled WGS sequence"/>
</dbReference>
<name>A0A8X6IZS5_TRICU</name>
<organism evidence="2 3">
    <name type="scientific">Trichonephila clavata</name>
    <name type="common">Joro spider</name>
    <name type="synonym">Nephila clavata</name>
    <dbReference type="NCBI Taxonomy" id="2740835"/>
    <lineage>
        <taxon>Eukaryota</taxon>
        <taxon>Metazoa</taxon>
        <taxon>Ecdysozoa</taxon>
        <taxon>Arthropoda</taxon>
        <taxon>Chelicerata</taxon>
        <taxon>Arachnida</taxon>
        <taxon>Araneae</taxon>
        <taxon>Araneomorphae</taxon>
        <taxon>Entelegynae</taxon>
        <taxon>Araneoidea</taxon>
        <taxon>Nephilidae</taxon>
        <taxon>Trichonephila</taxon>
    </lineage>
</organism>
<feature type="compositionally biased region" description="Polar residues" evidence="1">
    <location>
        <begin position="1"/>
        <end position="11"/>
    </location>
</feature>